<name>A0A0M3DEL0_9FIRM</name>
<dbReference type="Pfam" id="PF01545">
    <property type="entry name" value="Cation_efflux"/>
    <property type="match status" value="1"/>
</dbReference>
<proteinExistence type="inferred from homology"/>
<reference evidence="10 11" key="1">
    <citation type="submission" date="2015-04" db="EMBL/GenBank/DDBJ databases">
        <title>Microcin producing Clostridium sp. JC272T.</title>
        <authorList>
            <person name="Jyothsna T."/>
            <person name="Sasikala C."/>
            <person name="Ramana C."/>
        </authorList>
    </citation>
    <scope>NUCLEOTIDE SEQUENCE [LARGE SCALE GENOMIC DNA]</scope>
    <source>
        <strain evidence="10 11">JC272</strain>
    </source>
</reference>
<dbReference type="PATRIC" id="fig|1629550.3.peg.2163"/>
<evidence type="ECO:0000256" key="3">
    <source>
        <dbReference type="ARBA" id="ARBA00022448"/>
    </source>
</evidence>
<dbReference type="GO" id="GO:0006882">
    <property type="term" value="P:intracellular zinc ion homeostasis"/>
    <property type="evidence" value="ECO:0007669"/>
    <property type="project" value="TreeGrafter"/>
</dbReference>
<accession>A0A0M3DEL0</accession>
<keyword evidence="5 7" id="KW-1133">Transmembrane helix</keyword>
<dbReference type="InterPro" id="IPR027470">
    <property type="entry name" value="Cation_efflux_CTD"/>
</dbReference>
<dbReference type="EMBL" id="LBBT01000265">
    <property type="protein sequence ID" value="KKY00551.1"/>
    <property type="molecule type" value="Genomic_DNA"/>
</dbReference>
<dbReference type="NCBIfam" id="TIGR01297">
    <property type="entry name" value="CDF"/>
    <property type="match status" value="1"/>
</dbReference>
<evidence type="ECO:0000259" key="9">
    <source>
        <dbReference type="Pfam" id="PF16916"/>
    </source>
</evidence>
<gene>
    <name evidence="10" type="ORF">VN21_13540</name>
</gene>
<evidence type="ECO:0000256" key="4">
    <source>
        <dbReference type="ARBA" id="ARBA00022692"/>
    </source>
</evidence>
<evidence type="ECO:0000256" key="6">
    <source>
        <dbReference type="ARBA" id="ARBA00023136"/>
    </source>
</evidence>
<comment type="subcellular location">
    <subcellularLocation>
        <location evidence="1">Membrane</location>
        <topology evidence="1">Multi-pass membrane protein</topology>
    </subcellularLocation>
</comment>
<dbReference type="Pfam" id="PF16916">
    <property type="entry name" value="ZT_dimer"/>
    <property type="match status" value="1"/>
</dbReference>
<keyword evidence="11" id="KW-1185">Reference proteome</keyword>
<dbReference type="InterPro" id="IPR036837">
    <property type="entry name" value="Cation_efflux_CTD_sf"/>
</dbReference>
<dbReference type="Gene3D" id="1.20.1510.10">
    <property type="entry name" value="Cation efflux protein transmembrane domain"/>
    <property type="match status" value="1"/>
</dbReference>
<dbReference type="Proteomes" id="UP000034407">
    <property type="component" value="Unassembled WGS sequence"/>
</dbReference>
<dbReference type="GO" id="GO:0005886">
    <property type="term" value="C:plasma membrane"/>
    <property type="evidence" value="ECO:0007669"/>
    <property type="project" value="TreeGrafter"/>
</dbReference>
<feature type="domain" description="Cation efflux protein cytoplasmic" evidence="9">
    <location>
        <begin position="213"/>
        <end position="287"/>
    </location>
</feature>
<evidence type="ECO:0000256" key="7">
    <source>
        <dbReference type="SAM" id="Phobius"/>
    </source>
</evidence>
<feature type="transmembrane region" description="Helical" evidence="7">
    <location>
        <begin position="12"/>
        <end position="34"/>
    </location>
</feature>
<feature type="domain" description="Cation efflux protein transmembrane" evidence="8">
    <location>
        <begin position="13"/>
        <end position="207"/>
    </location>
</feature>
<dbReference type="InterPro" id="IPR050291">
    <property type="entry name" value="CDF_Transporter"/>
</dbReference>
<dbReference type="FunFam" id="1.20.1510.10:FF:000006">
    <property type="entry name" value="Divalent cation efflux transporter"/>
    <property type="match status" value="1"/>
</dbReference>
<feature type="transmembrane region" description="Helical" evidence="7">
    <location>
        <begin position="115"/>
        <end position="136"/>
    </location>
</feature>
<dbReference type="RefSeq" id="WP_046823723.1">
    <property type="nucleotide sequence ID" value="NZ_LBBT01000265.1"/>
</dbReference>
<dbReference type="InterPro" id="IPR027469">
    <property type="entry name" value="Cation_efflux_TMD_sf"/>
</dbReference>
<protein>
    <submittedName>
        <fullName evidence="10">Cation transporter</fullName>
    </submittedName>
</protein>
<evidence type="ECO:0000313" key="10">
    <source>
        <dbReference type="EMBL" id="KKY00551.1"/>
    </source>
</evidence>
<dbReference type="SUPFAM" id="SSF160240">
    <property type="entry name" value="Cation efflux protein cytoplasmic domain-like"/>
    <property type="match status" value="1"/>
</dbReference>
<dbReference type="InterPro" id="IPR002524">
    <property type="entry name" value="Cation_efflux"/>
</dbReference>
<evidence type="ECO:0000313" key="11">
    <source>
        <dbReference type="Proteomes" id="UP000034407"/>
    </source>
</evidence>
<dbReference type="OrthoDB" id="9806522at2"/>
<dbReference type="PANTHER" id="PTHR43840:SF15">
    <property type="entry name" value="MITOCHONDRIAL METAL TRANSPORTER 1-RELATED"/>
    <property type="match status" value="1"/>
</dbReference>
<keyword evidence="4 7" id="KW-0812">Transmembrane</keyword>
<comment type="similarity">
    <text evidence="2">Belongs to the cation diffusion facilitator (CDF) transporter (TC 2.A.4) family.</text>
</comment>
<keyword evidence="6 7" id="KW-0472">Membrane</keyword>
<sequence length="295" mass="32731">MISDNYKKVKQVLWIILFANIGVAILKIVIGSIIKSASMTADGFHSISDGTSNIVGLIGISIASKPKDKEHPYGHKKFEVISGLFIGAMLLFIGGKIIFEGILKFQNPVEPTITIGSLFVLILTLIINIFVCTYEYRIGKELNSYILISDSIHTKSDIFVSIGVLLTLVGVRLGLPAIIDPIASLVVAGFILHASYEIFKSTIDVLVDKAIVDEEAIKEILKSFNEIKDVHNIRSRGSENDVHIDMHIMVEPNITVEKSHKLNHDIEESIRKNINKSAQVIIHIEPFYNKKTTDI</sequence>
<dbReference type="GO" id="GO:0015341">
    <property type="term" value="F:zinc efflux antiporter activity"/>
    <property type="evidence" value="ECO:0007669"/>
    <property type="project" value="TreeGrafter"/>
</dbReference>
<evidence type="ECO:0000256" key="5">
    <source>
        <dbReference type="ARBA" id="ARBA00022989"/>
    </source>
</evidence>
<dbReference type="GO" id="GO:0015093">
    <property type="term" value="F:ferrous iron transmembrane transporter activity"/>
    <property type="evidence" value="ECO:0007669"/>
    <property type="project" value="TreeGrafter"/>
</dbReference>
<organism evidence="10 11">
    <name type="scientific">Paraclostridium benzoelyticum</name>
    <dbReference type="NCBI Taxonomy" id="1629550"/>
    <lineage>
        <taxon>Bacteria</taxon>
        <taxon>Bacillati</taxon>
        <taxon>Bacillota</taxon>
        <taxon>Clostridia</taxon>
        <taxon>Peptostreptococcales</taxon>
        <taxon>Peptostreptococcaceae</taxon>
        <taxon>Paraclostridium</taxon>
    </lineage>
</organism>
<dbReference type="InterPro" id="IPR058533">
    <property type="entry name" value="Cation_efflux_TM"/>
</dbReference>
<dbReference type="GO" id="GO:0015086">
    <property type="term" value="F:cadmium ion transmembrane transporter activity"/>
    <property type="evidence" value="ECO:0007669"/>
    <property type="project" value="TreeGrafter"/>
</dbReference>
<feature type="transmembrane region" description="Helical" evidence="7">
    <location>
        <begin position="157"/>
        <end position="175"/>
    </location>
</feature>
<evidence type="ECO:0000256" key="2">
    <source>
        <dbReference type="ARBA" id="ARBA00008114"/>
    </source>
</evidence>
<evidence type="ECO:0000259" key="8">
    <source>
        <dbReference type="Pfam" id="PF01545"/>
    </source>
</evidence>
<comment type="caution">
    <text evidence="10">The sequence shown here is derived from an EMBL/GenBank/DDBJ whole genome shotgun (WGS) entry which is preliminary data.</text>
</comment>
<evidence type="ECO:0000256" key="1">
    <source>
        <dbReference type="ARBA" id="ARBA00004141"/>
    </source>
</evidence>
<dbReference type="Gene3D" id="3.30.70.1350">
    <property type="entry name" value="Cation efflux protein, cytoplasmic domain"/>
    <property type="match status" value="1"/>
</dbReference>
<dbReference type="PANTHER" id="PTHR43840">
    <property type="entry name" value="MITOCHONDRIAL METAL TRANSPORTER 1-RELATED"/>
    <property type="match status" value="1"/>
</dbReference>
<keyword evidence="3" id="KW-0813">Transport</keyword>
<feature type="transmembrane region" description="Helical" evidence="7">
    <location>
        <begin position="84"/>
        <end position="103"/>
    </location>
</feature>
<dbReference type="SUPFAM" id="SSF161111">
    <property type="entry name" value="Cation efflux protein transmembrane domain-like"/>
    <property type="match status" value="1"/>
</dbReference>
<dbReference type="AlphaFoldDB" id="A0A0M3DEL0"/>